<evidence type="ECO:0008006" key="4">
    <source>
        <dbReference type="Google" id="ProtNLM"/>
    </source>
</evidence>
<feature type="transmembrane region" description="Helical" evidence="1">
    <location>
        <begin position="264"/>
        <end position="283"/>
    </location>
</feature>
<dbReference type="Proteomes" id="UP000000491">
    <property type="component" value="Chromosome"/>
</dbReference>
<gene>
    <name evidence="2" type="ordered locus">Zymop_1336</name>
</gene>
<protein>
    <recommendedName>
        <fullName evidence="4">Glycosyltransferase RgtA/B/C/D-like domain-containing protein</fullName>
    </recommendedName>
</protein>
<accession>F8EUT0</accession>
<feature type="transmembrane region" description="Helical" evidence="1">
    <location>
        <begin position="324"/>
        <end position="343"/>
    </location>
</feature>
<organism evidence="2 3">
    <name type="scientific">Zymomonas mobilis subsp. pomaceae (strain ATCC 29192 / DSM 22645 / JCM 10191 / CCUG 17912 / NBRC 13757 / NCIMB 11200 / NRRL B-4491 / Barker I)</name>
    <dbReference type="NCBI Taxonomy" id="579138"/>
    <lineage>
        <taxon>Bacteria</taxon>
        <taxon>Pseudomonadati</taxon>
        <taxon>Pseudomonadota</taxon>
        <taxon>Alphaproteobacteria</taxon>
        <taxon>Sphingomonadales</taxon>
        <taxon>Zymomonadaceae</taxon>
        <taxon>Zymomonas</taxon>
    </lineage>
</organism>
<dbReference type="HOGENOM" id="CLU_559945_0_0_5"/>
<dbReference type="AlphaFoldDB" id="F8EUT0"/>
<feature type="transmembrane region" description="Helical" evidence="1">
    <location>
        <begin position="158"/>
        <end position="175"/>
    </location>
</feature>
<reference evidence="2 3" key="1">
    <citation type="journal article" date="2011" name="J. Bacteriol.">
        <title>Genome sequence of the ethanol-producing Zymomonas mobilis subsp. pomaceae lectotype strain ATCC 29192.</title>
        <authorList>
            <person name="Kouvelis V.N."/>
            <person name="Davenport K.W."/>
            <person name="Brettin T.S."/>
            <person name="Bruce D."/>
            <person name="Detter C."/>
            <person name="Han C.S."/>
            <person name="Nolan M."/>
            <person name="Tapia R."/>
            <person name="Damoulaki A."/>
            <person name="Kyrpides N.C."/>
            <person name="Typas M.A."/>
            <person name="Pappas K.M."/>
        </authorList>
    </citation>
    <scope>NUCLEOTIDE SEQUENCE [LARGE SCALE GENOMIC DNA]</scope>
    <source>
        <strain evidence="3">ATCC 29192 / DSM 22645 / JCM 10191 / CCUG 17912 / NBRC 13757 / NCIMB 11200 / NRRL B-4491 / Barker I</strain>
    </source>
</reference>
<evidence type="ECO:0000313" key="2">
    <source>
        <dbReference type="EMBL" id="AEI38226.1"/>
    </source>
</evidence>
<dbReference type="eggNOG" id="COG1287">
    <property type="taxonomic scope" value="Bacteria"/>
</dbReference>
<dbReference type="EMBL" id="CP002865">
    <property type="protein sequence ID" value="AEI38226.1"/>
    <property type="molecule type" value="Genomic_DNA"/>
</dbReference>
<dbReference type="RefSeq" id="WP_013934615.1">
    <property type="nucleotide sequence ID" value="NC_015709.1"/>
</dbReference>
<feature type="transmembrane region" description="Helical" evidence="1">
    <location>
        <begin position="101"/>
        <end position="118"/>
    </location>
</feature>
<dbReference type="KEGG" id="zmp:Zymop_1336"/>
<sequence length="487" mass="55175">MPTALNNYRTLSSPTRYFSLWIIIGWGIVLFLLKNRIGLIFTHIPIDYNEGWNAYWAERAIGLVQAPLYPNPQNSLIFNNYPPLSFYIVGWIGYFLGDMVFAGRIVALCAWLLTGYFIFRLIQKAGGDKISAHSGSLLFLIYSSYFFRDYIAMDDPQWLGHAFMLGGLMFLLPASQLSPLRVVIAAALFIIGGLVKHNLLALPFAVTCWLFLRDKKLALLWVTTGVVGILLSILCFITLYHNNFMLEDILHHKRVLELGRIHKAVGRLAIFLTLILVSSAFFHCKENRYRNRDNLQILFGIFTVLSLINAFIESLGDGVSYNAFFESLVALSITVGLALSLYIQSPTAFYKLILLTLLPVIIMIPSYLPGILKEEHLIKAESPQWNALITRLKEKRTPVICNIAEICYWAGKSYQLDFFNFQQAMRRGASSLPLEQKLTASPHVSIVDIKLPLKAKRKAPPRPIWQIILAHPHKTEKLSPDVTVITL</sequence>
<feature type="transmembrane region" description="Helical" evidence="1">
    <location>
        <begin position="349"/>
        <end position="368"/>
    </location>
</feature>
<dbReference type="STRING" id="579138.Zymop_1336"/>
<evidence type="ECO:0000256" key="1">
    <source>
        <dbReference type="SAM" id="Phobius"/>
    </source>
</evidence>
<feature type="transmembrane region" description="Helical" evidence="1">
    <location>
        <begin position="15"/>
        <end position="33"/>
    </location>
</feature>
<keyword evidence="1" id="KW-0812">Transmembrane</keyword>
<keyword evidence="1" id="KW-0472">Membrane</keyword>
<keyword evidence="1" id="KW-1133">Transmembrane helix</keyword>
<evidence type="ECO:0000313" key="3">
    <source>
        <dbReference type="Proteomes" id="UP000000491"/>
    </source>
</evidence>
<dbReference type="PATRIC" id="fig|579138.3.peg.1416"/>
<feature type="transmembrane region" description="Helical" evidence="1">
    <location>
        <begin position="218"/>
        <end position="243"/>
    </location>
</feature>
<feature type="transmembrane region" description="Helical" evidence="1">
    <location>
        <begin position="295"/>
        <end position="312"/>
    </location>
</feature>
<name>F8EUT0_ZYMMT</name>
<feature type="transmembrane region" description="Helical" evidence="1">
    <location>
        <begin position="182"/>
        <end position="212"/>
    </location>
</feature>
<feature type="transmembrane region" description="Helical" evidence="1">
    <location>
        <begin position="76"/>
        <end position="95"/>
    </location>
</feature>
<proteinExistence type="predicted"/>